<keyword evidence="7" id="KW-0479">Metal-binding</keyword>
<evidence type="ECO:0000313" key="13">
    <source>
        <dbReference type="Proteomes" id="UP000051521"/>
    </source>
</evidence>
<evidence type="ECO:0000259" key="11">
    <source>
        <dbReference type="PROSITE" id="PS50879"/>
    </source>
</evidence>
<comment type="similarity">
    <text evidence="3">Belongs to the RNase H family.</text>
</comment>
<evidence type="ECO:0000256" key="10">
    <source>
        <dbReference type="ARBA" id="ARBA00022842"/>
    </source>
</evidence>
<name>A0ABR5PY48_9LACO</name>
<comment type="catalytic activity">
    <reaction evidence="1">
        <text>Endonucleolytic cleavage to 5'-phosphomonoester.</text>
        <dbReference type="EC" id="3.1.26.4"/>
    </reaction>
</comment>
<dbReference type="InterPro" id="IPR012337">
    <property type="entry name" value="RNaseH-like_sf"/>
</dbReference>
<evidence type="ECO:0000256" key="8">
    <source>
        <dbReference type="ARBA" id="ARBA00022759"/>
    </source>
</evidence>
<dbReference type="EMBL" id="AYZO01000009">
    <property type="protein sequence ID" value="KRN13774.1"/>
    <property type="molecule type" value="Genomic_DNA"/>
</dbReference>
<keyword evidence="9" id="KW-0378">Hydrolase</keyword>
<dbReference type="InterPro" id="IPR036397">
    <property type="entry name" value="RNaseH_sf"/>
</dbReference>
<protein>
    <recommendedName>
        <fullName evidence="5">ribonuclease H</fullName>
        <ecNumber evidence="5">3.1.26.4</ecNumber>
    </recommendedName>
</protein>
<comment type="caution">
    <text evidence="12">The sequence shown here is derived from an EMBL/GenBank/DDBJ whole genome shotgun (WGS) entry which is preliminary data.</text>
</comment>
<dbReference type="PROSITE" id="PS50879">
    <property type="entry name" value="RNASE_H_1"/>
    <property type="match status" value="1"/>
</dbReference>
<accession>A0ABR5PY48</accession>
<sequence>MKQMTNDYYATIYTDGGTRNSGAGIKGAKVAPDDPAAWAYRIEWQGQEVHQAGGEKGKTNNQMELTGFIESLHKLIELGINQEKLLFVLDSKYVLDPINQKWLQGWKNRGWKRAAGPLKNKELWQEVDRLLPEFPNATYSWTKGHANNAGNEFVDSLLNEFMDQE</sequence>
<evidence type="ECO:0000256" key="4">
    <source>
        <dbReference type="ARBA" id="ARBA00011245"/>
    </source>
</evidence>
<dbReference type="CDD" id="cd09278">
    <property type="entry name" value="RNase_HI_prokaryote_like"/>
    <property type="match status" value="1"/>
</dbReference>
<comment type="subunit">
    <text evidence="4">Monomer.</text>
</comment>
<dbReference type="PANTHER" id="PTHR10642">
    <property type="entry name" value="RIBONUCLEASE H1"/>
    <property type="match status" value="1"/>
</dbReference>
<keyword evidence="10" id="KW-0460">Magnesium</keyword>
<dbReference type="EC" id="3.1.26.4" evidence="5"/>
<keyword evidence="13" id="KW-1185">Reference proteome</keyword>
<feature type="domain" description="RNase H type-1" evidence="11">
    <location>
        <begin position="6"/>
        <end position="163"/>
    </location>
</feature>
<dbReference type="SUPFAM" id="SSF53098">
    <property type="entry name" value="Ribonuclease H-like"/>
    <property type="match status" value="1"/>
</dbReference>
<organism evidence="12 13">
    <name type="scientific">Lactobacillus gigeriorum DSM 23908 = CRBIP 24.85</name>
    <dbReference type="NCBI Taxonomy" id="1423751"/>
    <lineage>
        <taxon>Bacteria</taxon>
        <taxon>Bacillati</taxon>
        <taxon>Bacillota</taxon>
        <taxon>Bacilli</taxon>
        <taxon>Lactobacillales</taxon>
        <taxon>Lactobacillaceae</taxon>
        <taxon>Lactobacillus</taxon>
    </lineage>
</organism>
<evidence type="ECO:0000256" key="2">
    <source>
        <dbReference type="ARBA" id="ARBA00001946"/>
    </source>
</evidence>
<dbReference type="InterPro" id="IPR002156">
    <property type="entry name" value="RNaseH_domain"/>
</dbReference>
<evidence type="ECO:0000256" key="9">
    <source>
        <dbReference type="ARBA" id="ARBA00022801"/>
    </source>
</evidence>
<dbReference type="InterPro" id="IPR050092">
    <property type="entry name" value="RNase_H"/>
</dbReference>
<evidence type="ECO:0000256" key="7">
    <source>
        <dbReference type="ARBA" id="ARBA00022723"/>
    </source>
</evidence>
<gene>
    <name evidence="12" type="ORF">FC38_GL001828</name>
</gene>
<keyword evidence="6" id="KW-0540">Nuclease</keyword>
<proteinExistence type="inferred from homology"/>
<dbReference type="Pfam" id="PF00075">
    <property type="entry name" value="RNase_H"/>
    <property type="match status" value="1"/>
</dbReference>
<keyword evidence="8" id="KW-0255">Endonuclease</keyword>
<comment type="cofactor">
    <cofactor evidence="2">
        <name>Mg(2+)</name>
        <dbReference type="ChEBI" id="CHEBI:18420"/>
    </cofactor>
</comment>
<dbReference type="PANTHER" id="PTHR10642:SF26">
    <property type="entry name" value="RIBONUCLEASE H1"/>
    <property type="match status" value="1"/>
</dbReference>
<dbReference type="InterPro" id="IPR022892">
    <property type="entry name" value="RNaseHI"/>
</dbReference>
<evidence type="ECO:0000313" key="12">
    <source>
        <dbReference type="EMBL" id="KRN13774.1"/>
    </source>
</evidence>
<evidence type="ECO:0000256" key="5">
    <source>
        <dbReference type="ARBA" id="ARBA00012180"/>
    </source>
</evidence>
<evidence type="ECO:0000256" key="3">
    <source>
        <dbReference type="ARBA" id="ARBA00005300"/>
    </source>
</evidence>
<reference evidence="12 13" key="1">
    <citation type="journal article" date="2015" name="Genome Announc.">
        <title>Expanding the biotechnology potential of lactobacilli through comparative genomics of 213 strains and associated genera.</title>
        <authorList>
            <person name="Sun Z."/>
            <person name="Harris H.M."/>
            <person name="McCann A."/>
            <person name="Guo C."/>
            <person name="Argimon S."/>
            <person name="Zhang W."/>
            <person name="Yang X."/>
            <person name="Jeffery I.B."/>
            <person name="Cooney J.C."/>
            <person name="Kagawa T.F."/>
            <person name="Liu W."/>
            <person name="Song Y."/>
            <person name="Salvetti E."/>
            <person name="Wrobel A."/>
            <person name="Rasinkangas P."/>
            <person name="Parkhill J."/>
            <person name="Rea M.C."/>
            <person name="O'Sullivan O."/>
            <person name="Ritari J."/>
            <person name="Douillard F.P."/>
            <person name="Paul Ross R."/>
            <person name="Yang R."/>
            <person name="Briner A.E."/>
            <person name="Felis G.E."/>
            <person name="de Vos W.M."/>
            <person name="Barrangou R."/>
            <person name="Klaenhammer T.R."/>
            <person name="Caufield P.W."/>
            <person name="Cui Y."/>
            <person name="Zhang H."/>
            <person name="O'Toole P.W."/>
        </authorList>
    </citation>
    <scope>NUCLEOTIDE SEQUENCE [LARGE SCALE GENOMIC DNA]</scope>
    <source>
        <strain evidence="12 13">DSM 23908</strain>
    </source>
</reference>
<evidence type="ECO:0000256" key="6">
    <source>
        <dbReference type="ARBA" id="ARBA00022722"/>
    </source>
</evidence>
<evidence type="ECO:0000256" key="1">
    <source>
        <dbReference type="ARBA" id="ARBA00000077"/>
    </source>
</evidence>
<dbReference type="Gene3D" id="3.30.420.10">
    <property type="entry name" value="Ribonuclease H-like superfamily/Ribonuclease H"/>
    <property type="match status" value="1"/>
</dbReference>
<dbReference type="Proteomes" id="UP000051521">
    <property type="component" value="Unassembled WGS sequence"/>
</dbReference>